<evidence type="ECO:0000313" key="1">
    <source>
        <dbReference type="EMBL" id="KAB2815291.1"/>
    </source>
</evidence>
<keyword evidence="2" id="KW-1185">Reference proteome</keyword>
<dbReference type="AlphaFoldDB" id="A0A6L3ZCV4"/>
<dbReference type="RefSeq" id="WP_151694326.1">
    <property type="nucleotide sequence ID" value="NZ_BMGX01000001.1"/>
</dbReference>
<protein>
    <submittedName>
        <fullName evidence="1">PorV/PorQ family protein</fullName>
    </submittedName>
</protein>
<dbReference type="SUPFAM" id="SSF56935">
    <property type="entry name" value="Porins"/>
    <property type="match status" value="1"/>
</dbReference>
<dbReference type="Proteomes" id="UP000484164">
    <property type="component" value="Unassembled WGS sequence"/>
</dbReference>
<evidence type="ECO:0000313" key="2">
    <source>
        <dbReference type="Proteomes" id="UP000484164"/>
    </source>
</evidence>
<dbReference type="Gene3D" id="2.40.160.60">
    <property type="entry name" value="Outer membrane protein transport protein (OMPP1/FadL/TodX)"/>
    <property type="match status" value="1"/>
</dbReference>
<organism evidence="1 2">
    <name type="scientific">Phaeocystidibacter marisrubri</name>
    <dbReference type="NCBI Taxonomy" id="1577780"/>
    <lineage>
        <taxon>Bacteria</taxon>
        <taxon>Pseudomonadati</taxon>
        <taxon>Bacteroidota</taxon>
        <taxon>Flavobacteriia</taxon>
        <taxon>Flavobacteriales</taxon>
        <taxon>Phaeocystidibacteraceae</taxon>
        <taxon>Phaeocystidibacter</taxon>
    </lineage>
</organism>
<comment type="caution">
    <text evidence="1">The sequence shown here is derived from an EMBL/GenBank/DDBJ whole genome shotgun (WGS) entry which is preliminary data.</text>
</comment>
<proteinExistence type="predicted"/>
<sequence>MKKLIYLSALALISTGMKGQLLPTFGGERAGLSALSFLKNDMSPRSQAMGGASVALDGDAYAAYQNPAAMTDLGTTGISMSHYFIGGGIHQSWLSGIKTLEGGESAFGLSFNMLNSGAIEERTEFQPGGTGNMIYANNMAIGLSYARMLSTQFELGVTLKYIFEQLGPYYNHTGAVDLGFLYHTDWKELQFAVLVQNFGGNSSLSGTYISSGYNRVQSGQLEDNTLPNVFSLGVSMVPYETKEHRLLTSVQLNHPNDNAENYRLGAEYQWRKLLAVRAGYKINVAGQSWPTFGFGVRYAMGGHPVYVDYSVNPTNNFGFQQNVGIRIELNKDL</sequence>
<name>A0A6L3ZCV4_9FLAO</name>
<reference evidence="1 2" key="1">
    <citation type="submission" date="2019-10" db="EMBL/GenBank/DDBJ databases">
        <title>Genome sequence of Phaeocystidibacter marisrubri JCM30614 (type strain).</title>
        <authorList>
            <person name="Bowman J.P."/>
        </authorList>
    </citation>
    <scope>NUCLEOTIDE SEQUENCE [LARGE SCALE GENOMIC DNA]</scope>
    <source>
        <strain evidence="1 2">JCM 30614</strain>
    </source>
</reference>
<dbReference type="EMBL" id="WBVQ01000003">
    <property type="protein sequence ID" value="KAB2815291.1"/>
    <property type="molecule type" value="Genomic_DNA"/>
</dbReference>
<gene>
    <name evidence="1" type="ORF">F8C82_14460</name>
</gene>
<dbReference type="NCBIfam" id="NF033709">
    <property type="entry name" value="PorV_fam"/>
    <property type="match status" value="1"/>
</dbReference>
<accession>A0A6L3ZCV4</accession>
<dbReference type="OrthoDB" id="9809898at2"/>